<evidence type="ECO:0000313" key="2">
    <source>
        <dbReference type="Proteomes" id="UP000726777"/>
    </source>
</evidence>
<dbReference type="EMBL" id="JACVHL010000003">
    <property type="protein sequence ID" value="MCC3804105.1"/>
    <property type="molecule type" value="Genomic_DNA"/>
</dbReference>
<accession>A0A9Q3YKI7</accession>
<dbReference type="RefSeq" id="WP_192860584.1">
    <property type="nucleotide sequence ID" value="NZ_CP064042.1"/>
</dbReference>
<proteinExistence type="predicted"/>
<dbReference type="AlphaFoldDB" id="A0A9Q3YKI7"/>
<organism evidence="1 2">
    <name type="scientific">Vibrio parahaemolyticus</name>
    <dbReference type="NCBI Taxonomy" id="670"/>
    <lineage>
        <taxon>Bacteria</taxon>
        <taxon>Pseudomonadati</taxon>
        <taxon>Pseudomonadota</taxon>
        <taxon>Gammaproteobacteria</taxon>
        <taxon>Vibrionales</taxon>
        <taxon>Vibrionaceae</taxon>
        <taxon>Vibrio</taxon>
    </lineage>
</organism>
<protein>
    <submittedName>
        <fullName evidence="1">Uncharacterized protein</fullName>
    </submittedName>
</protein>
<comment type="caution">
    <text evidence="1">The sequence shown here is derived from an EMBL/GenBank/DDBJ whole genome shotgun (WGS) entry which is preliminary data.</text>
</comment>
<dbReference type="Proteomes" id="UP000726777">
    <property type="component" value="Unassembled WGS sequence"/>
</dbReference>
<reference evidence="1" key="1">
    <citation type="submission" date="2020-09" db="EMBL/GenBank/DDBJ databases">
        <title>Genome sequence of Vibrio parahaemolyticus isolates.</title>
        <authorList>
            <person name="Hammerl J.A."/>
            <person name="Strauch E."/>
        </authorList>
    </citation>
    <scope>NUCLEOTIDE SEQUENCE</scope>
    <source>
        <strain evidence="1">17-VB00146</strain>
    </source>
</reference>
<gene>
    <name evidence="1" type="ORF">IB292_03540</name>
</gene>
<name>A0A9Q3YKI7_VIBPH</name>
<evidence type="ECO:0000313" key="1">
    <source>
        <dbReference type="EMBL" id="MCC3804105.1"/>
    </source>
</evidence>
<sequence>MNDRQHALEALRDAIQNAEQFGLVRTEDGKAITGVNDSENGFVLVED</sequence>